<accession>A0A8X8I958</accession>
<organism evidence="1 2">
    <name type="scientific">Hydrobacter penzbergensis</name>
    <dbReference type="NCBI Taxonomy" id="1235997"/>
    <lineage>
        <taxon>Bacteria</taxon>
        <taxon>Pseudomonadati</taxon>
        <taxon>Bacteroidota</taxon>
        <taxon>Chitinophagia</taxon>
        <taxon>Chitinophagales</taxon>
        <taxon>Chitinophagaceae</taxon>
        <taxon>Hydrobacter</taxon>
    </lineage>
</organism>
<dbReference type="EMBL" id="FNNO01000001">
    <property type="protein sequence ID" value="SDW19907.1"/>
    <property type="molecule type" value="Genomic_DNA"/>
</dbReference>
<dbReference type="Proteomes" id="UP000198711">
    <property type="component" value="Unassembled WGS sequence"/>
</dbReference>
<dbReference type="AlphaFoldDB" id="A0A8X8I958"/>
<proteinExistence type="predicted"/>
<sequence length="72" mass="8458">MARVILDVPSEKMHSFINAVLSLGIDRHAISSTRLRHRSSHKRNRSEFSLKSISSSFLLFDWEFFSNELEYE</sequence>
<reference evidence="1 2" key="1">
    <citation type="submission" date="2016-10" db="EMBL/GenBank/DDBJ databases">
        <authorList>
            <person name="Varghese N."/>
            <person name="Submissions S."/>
        </authorList>
    </citation>
    <scope>NUCLEOTIDE SEQUENCE [LARGE SCALE GENOMIC DNA]</scope>
    <source>
        <strain evidence="1 2">DSM 25353</strain>
    </source>
</reference>
<comment type="caution">
    <text evidence="1">The sequence shown here is derived from an EMBL/GenBank/DDBJ whole genome shotgun (WGS) entry which is preliminary data.</text>
</comment>
<gene>
    <name evidence="1" type="ORF">SAMN05444410_101492</name>
</gene>
<dbReference type="RefSeq" id="WP_026774980.1">
    <property type="nucleotide sequence ID" value="NZ_FNNO01000001.1"/>
</dbReference>
<protein>
    <submittedName>
        <fullName evidence="1">Uncharacterized protein</fullName>
    </submittedName>
</protein>
<keyword evidence="2" id="KW-1185">Reference proteome</keyword>
<evidence type="ECO:0000313" key="1">
    <source>
        <dbReference type="EMBL" id="SDW19907.1"/>
    </source>
</evidence>
<name>A0A8X8I958_9BACT</name>
<evidence type="ECO:0000313" key="2">
    <source>
        <dbReference type="Proteomes" id="UP000198711"/>
    </source>
</evidence>